<evidence type="ECO:0000259" key="3">
    <source>
        <dbReference type="PROSITE" id="PS51186"/>
    </source>
</evidence>
<dbReference type="EMBL" id="CP089984">
    <property type="protein sequence ID" value="WXB11966.1"/>
    <property type="molecule type" value="Genomic_DNA"/>
</dbReference>
<dbReference type="Pfam" id="PF00583">
    <property type="entry name" value="Acetyltransf_1"/>
    <property type="match status" value="1"/>
</dbReference>
<feature type="domain" description="N-acetyltransferase" evidence="3">
    <location>
        <begin position="166"/>
        <end position="309"/>
    </location>
</feature>
<keyword evidence="5" id="KW-1185">Reference proteome</keyword>
<reference evidence="4 5" key="1">
    <citation type="submission" date="2021-12" db="EMBL/GenBank/DDBJ databases">
        <title>Discovery of the Pendulisporaceae a myxobacterial family with distinct sporulation behavior and unique specialized metabolism.</title>
        <authorList>
            <person name="Garcia R."/>
            <person name="Popoff A."/>
            <person name="Bader C.D."/>
            <person name="Loehr J."/>
            <person name="Walesch S."/>
            <person name="Walt C."/>
            <person name="Boldt J."/>
            <person name="Bunk B."/>
            <person name="Haeckl F.J.F.P.J."/>
            <person name="Gunesch A.P."/>
            <person name="Birkelbach J."/>
            <person name="Nuebel U."/>
            <person name="Pietschmann T."/>
            <person name="Bach T."/>
            <person name="Mueller R."/>
        </authorList>
    </citation>
    <scope>NUCLEOTIDE SEQUENCE [LARGE SCALE GENOMIC DNA]</scope>
    <source>
        <strain evidence="4 5">MSr11954</strain>
    </source>
</reference>
<protein>
    <submittedName>
        <fullName evidence="4">Helix-turn-helix domain-containing GNAT family N-acetyltransferase</fullName>
    </submittedName>
</protein>
<dbReference type="InterPro" id="IPR050769">
    <property type="entry name" value="NAT_camello-type"/>
</dbReference>
<dbReference type="Pfam" id="PF12802">
    <property type="entry name" value="MarR_2"/>
    <property type="match status" value="1"/>
</dbReference>
<dbReference type="InterPro" id="IPR036388">
    <property type="entry name" value="WH-like_DNA-bd_sf"/>
</dbReference>
<dbReference type="InterPro" id="IPR000182">
    <property type="entry name" value="GNAT_dom"/>
</dbReference>
<dbReference type="RefSeq" id="WP_394821582.1">
    <property type="nucleotide sequence ID" value="NZ_CP089984.1"/>
</dbReference>
<dbReference type="InterPro" id="IPR016181">
    <property type="entry name" value="Acyl_CoA_acyltransferase"/>
</dbReference>
<organism evidence="4 5">
    <name type="scientific">Pendulispora albinea</name>
    <dbReference type="NCBI Taxonomy" id="2741071"/>
    <lineage>
        <taxon>Bacteria</taxon>
        <taxon>Pseudomonadati</taxon>
        <taxon>Myxococcota</taxon>
        <taxon>Myxococcia</taxon>
        <taxon>Myxococcales</taxon>
        <taxon>Sorangiineae</taxon>
        <taxon>Pendulisporaceae</taxon>
        <taxon>Pendulispora</taxon>
    </lineage>
</organism>
<dbReference type="PROSITE" id="PS51186">
    <property type="entry name" value="GNAT"/>
    <property type="match status" value="1"/>
</dbReference>
<dbReference type="CDD" id="cd04301">
    <property type="entry name" value="NAT_SF"/>
    <property type="match status" value="1"/>
</dbReference>
<feature type="domain" description="HTH marR-type" evidence="2">
    <location>
        <begin position="1"/>
        <end position="142"/>
    </location>
</feature>
<dbReference type="InterPro" id="IPR036390">
    <property type="entry name" value="WH_DNA-bd_sf"/>
</dbReference>
<name>A0ABZ2LS32_9BACT</name>
<gene>
    <name evidence="4" type="ORF">LZC94_29430</name>
</gene>
<evidence type="ECO:0000313" key="5">
    <source>
        <dbReference type="Proteomes" id="UP001370348"/>
    </source>
</evidence>
<sequence>MNNLTKSDDPVGAIRAFNRFWTAKIGALGGSHLQSSYSLTEARVLFELSQKPAVEVAELRRGLELDAGYLSRILHRFRTEKLVAVESSEADARKQIARLLARGKEVFGALDAKASEAVSSILTKVTDEDRRRLVAAIGTVRAILEGAPRPGSYLLRPLGPGDLGWVVRRHGILYADEHGYDQNFEALVARIMADYAEHRDPERENAWIAEAGGEPVGSVFCVKKSATVAQLRCLLVEPSVRGMGVGTRLVDECLRFARRAGYKRVILWTHEGLDPARRIYERAGFTLANSEPANAFGHDVVEQTWSLTL</sequence>
<accession>A0ABZ2LS32</accession>
<dbReference type="SUPFAM" id="SSF55729">
    <property type="entry name" value="Acyl-CoA N-acyltransferases (Nat)"/>
    <property type="match status" value="1"/>
</dbReference>
<dbReference type="PANTHER" id="PTHR13947:SF37">
    <property type="entry name" value="LD18367P"/>
    <property type="match status" value="1"/>
</dbReference>
<dbReference type="InterPro" id="IPR000835">
    <property type="entry name" value="HTH_MarR-typ"/>
</dbReference>
<dbReference type="Proteomes" id="UP001370348">
    <property type="component" value="Chromosome"/>
</dbReference>
<evidence type="ECO:0000256" key="1">
    <source>
        <dbReference type="ARBA" id="ARBA00022679"/>
    </source>
</evidence>
<evidence type="ECO:0000313" key="4">
    <source>
        <dbReference type="EMBL" id="WXB11966.1"/>
    </source>
</evidence>
<dbReference type="PROSITE" id="PS50995">
    <property type="entry name" value="HTH_MARR_2"/>
    <property type="match status" value="1"/>
</dbReference>
<keyword evidence="1" id="KW-0808">Transferase</keyword>
<proteinExistence type="predicted"/>
<dbReference type="Gene3D" id="1.10.10.10">
    <property type="entry name" value="Winged helix-like DNA-binding domain superfamily/Winged helix DNA-binding domain"/>
    <property type="match status" value="1"/>
</dbReference>
<dbReference type="Gene3D" id="3.40.630.30">
    <property type="match status" value="1"/>
</dbReference>
<evidence type="ECO:0000259" key="2">
    <source>
        <dbReference type="PROSITE" id="PS50995"/>
    </source>
</evidence>
<dbReference type="PANTHER" id="PTHR13947">
    <property type="entry name" value="GNAT FAMILY N-ACETYLTRANSFERASE"/>
    <property type="match status" value="1"/>
</dbReference>
<dbReference type="SUPFAM" id="SSF46785">
    <property type="entry name" value="Winged helix' DNA-binding domain"/>
    <property type="match status" value="1"/>
</dbReference>